<organism evidence="12 13">
    <name type="scientific">Salininema proteolyticum</name>
    <dbReference type="NCBI Taxonomy" id="1607685"/>
    <lineage>
        <taxon>Bacteria</taxon>
        <taxon>Bacillati</taxon>
        <taxon>Actinomycetota</taxon>
        <taxon>Actinomycetes</taxon>
        <taxon>Glycomycetales</taxon>
        <taxon>Glycomycetaceae</taxon>
        <taxon>Salininema</taxon>
    </lineage>
</organism>
<keyword evidence="5 10" id="KW-1003">Cell membrane</keyword>
<comment type="function">
    <text evidence="1">Part of the binding-protein-dependent transport system for phosphate; probably responsible for the translocation of the substrate across the membrane.</text>
</comment>
<evidence type="ECO:0000256" key="10">
    <source>
        <dbReference type="RuleBase" id="RU363043"/>
    </source>
</evidence>
<dbReference type="Pfam" id="PF00528">
    <property type="entry name" value="BPD_transp_1"/>
    <property type="match status" value="1"/>
</dbReference>
<evidence type="ECO:0000256" key="3">
    <source>
        <dbReference type="ARBA" id="ARBA00007069"/>
    </source>
</evidence>
<dbReference type="SUPFAM" id="SSF161098">
    <property type="entry name" value="MetI-like"/>
    <property type="match status" value="1"/>
</dbReference>
<evidence type="ECO:0000256" key="2">
    <source>
        <dbReference type="ARBA" id="ARBA00004651"/>
    </source>
</evidence>
<name>A0ABV8TYQ7_9ACTN</name>
<feature type="transmembrane region" description="Helical" evidence="10">
    <location>
        <begin position="130"/>
        <end position="149"/>
    </location>
</feature>
<evidence type="ECO:0000256" key="7">
    <source>
        <dbReference type="ARBA" id="ARBA00022692"/>
    </source>
</evidence>
<dbReference type="PANTHER" id="PTHR42922">
    <property type="entry name" value="PHOSPHATE TRANSPORT SYSTEM PERMEASE PROTEIN PSTA"/>
    <property type="match status" value="1"/>
</dbReference>
<accession>A0ABV8TYQ7</accession>
<feature type="domain" description="ABC transmembrane type-1" evidence="11">
    <location>
        <begin position="86"/>
        <end position="294"/>
    </location>
</feature>
<comment type="similarity">
    <text evidence="3 10">Belongs to the binding-protein-dependent transport system permease family. CysTW subfamily.</text>
</comment>
<evidence type="ECO:0000256" key="9">
    <source>
        <dbReference type="ARBA" id="ARBA00023136"/>
    </source>
</evidence>
<evidence type="ECO:0000259" key="11">
    <source>
        <dbReference type="PROSITE" id="PS50928"/>
    </source>
</evidence>
<protein>
    <recommendedName>
        <fullName evidence="10">Phosphate transport system permease protein PstA</fullName>
    </recommendedName>
</protein>
<feature type="transmembrane region" description="Helical" evidence="10">
    <location>
        <begin position="85"/>
        <end position="109"/>
    </location>
</feature>
<dbReference type="InterPro" id="IPR005672">
    <property type="entry name" value="Phosphate_PstA"/>
</dbReference>
<evidence type="ECO:0000256" key="6">
    <source>
        <dbReference type="ARBA" id="ARBA00022592"/>
    </source>
</evidence>
<feature type="transmembrane region" description="Helical" evidence="10">
    <location>
        <begin position="272"/>
        <end position="293"/>
    </location>
</feature>
<dbReference type="NCBIfam" id="TIGR00974">
    <property type="entry name" value="3a0107s02c"/>
    <property type="match status" value="1"/>
</dbReference>
<evidence type="ECO:0000256" key="4">
    <source>
        <dbReference type="ARBA" id="ARBA00022448"/>
    </source>
</evidence>
<reference evidence="13" key="1">
    <citation type="journal article" date="2019" name="Int. J. Syst. Evol. Microbiol.">
        <title>The Global Catalogue of Microorganisms (GCM) 10K type strain sequencing project: providing services to taxonomists for standard genome sequencing and annotation.</title>
        <authorList>
            <consortium name="The Broad Institute Genomics Platform"/>
            <consortium name="The Broad Institute Genome Sequencing Center for Infectious Disease"/>
            <person name="Wu L."/>
            <person name="Ma J."/>
        </authorList>
    </citation>
    <scope>NUCLEOTIDE SEQUENCE [LARGE SCALE GENOMIC DNA]</scope>
    <source>
        <strain evidence="13">IBRC-M 10908</strain>
    </source>
</reference>
<dbReference type="Proteomes" id="UP001595823">
    <property type="component" value="Unassembled WGS sequence"/>
</dbReference>
<feature type="transmembrane region" description="Helical" evidence="10">
    <location>
        <begin position="31"/>
        <end position="52"/>
    </location>
</feature>
<keyword evidence="8 10" id="KW-1133">Transmembrane helix</keyword>
<keyword evidence="4" id="KW-0813">Transport</keyword>
<dbReference type="EMBL" id="JBHSDK010000013">
    <property type="protein sequence ID" value="MFC4335501.1"/>
    <property type="molecule type" value="Genomic_DNA"/>
</dbReference>
<evidence type="ECO:0000256" key="1">
    <source>
        <dbReference type="ARBA" id="ARBA00003510"/>
    </source>
</evidence>
<dbReference type="InterPro" id="IPR000515">
    <property type="entry name" value="MetI-like"/>
</dbReference>
<gene>
    <name evidence="12" type="primary">pstA</name>
    <name evidence="12" type="ORF">ACFPET_09850</name>
</gene>
<comment type="caution">
    <text evidence="12">The sequence shown here is derived from an EMBL/GenBank/DDBJ whole genome shotgun (WGS) entry which is preliminary data.</text>
</comment>
<keyword evidence="6" id="KW-0592">Phosphate transport</keyword>
<dbReference type="InterPro" id="IPR051408">
    <property type="entry name" value="Phosphate_transprt_permease"/>
</dbReference>
<dbReference type="Gene3D" id="1.10.3720.10">
    <property type="entry name" value="MetI-like"/>
    <property type="match status" value="1"/>
</dbReference>
<dbReference type="RefSeq" id="WP_380620412.1">
    <property type="nucleotide sequence ID" value="NZ_JBHSDK010000013.1"/>
</dbReference>
<keyword evidence="13" id="KW-1185">Reference proteome</keyword>
<evidence type="ECO:0000256" key="5">
    <source>
        <dbReference type="ARBA" id="ARBA00022475"/>
    </source>
</evidence>
<comment type="subcellular location">
    <subcellularLocation>
        <location evidence="2 10">Cell membrane</location>
        <topology evidence="2 10">Multi-pass membrane protein</topology>
    </subcellularLocation>
</comment>
<comment type="caution">
    <text evidence="10">Lacks conserved residue(s) required for the propagation of feature annotation.</text>
</comment>
<keyword evidence="9 10" id="KW-0472">Membrane</keyword>
<dbReference type="InterPro" id="IPR035906">
    <property type="entry name" value="MetI-like_sf"/>
</dbReference>
<dbReference type="PROSITE" id="PS50928">
    <property type="entry name" value="ABC_TM1"/>
    <property type="match status" value="1"/>
</dbReference>
<evidence type="ECO:0000313" key="12">
    <source>
        <dbReference type="EMBL" id="MFC4335501.1"/>
    </source>
</evidence>
<proteinExistence type="inferred from homology"/>
<dbReference type="CDD" id="cd06261">
    <property type="entry name" value="TM_PBP2"/>
    <property type="match status" value="1"/>
</dbReference>
<dbReference type="PANTHER" id="PTHR42922:SF1">
    <property type="entry name" value="PHOSPHATE TRANSPORT SYSTEM PERMEASE PROTEIN PSTA"/>
    <property type="match status" value="1"/>
</dbReference>
<keyword evidence="7 10" id="KW-0812">Transmembrane</keyword>
<evidence type="ECO:0000256" key="8">
    <source>
        <dbReference type="ARBA" id="ARBA00022989"/>
    </source>
</evidence>
<sequence>MTTLAPAPKESRQVDLSSKSIGAVRNAKNRAATLAIAACLLVAAIPLGYVAYEVIARGGSSLSLEFLTSDIPRNYRVEGGGMAPAIVGTLTITGMAALMALPVGILGAVYLNEYGKNSPLARFIRMMSDVMTGVPSIVMGLFIYVVWVVNVGERNGFGGALALACLMLPIVIRSAEEMLKLVPDEYRQASAALGTPKWRTIMTVVLPSASSGLTSGSLLAIARAAGETAPIIVTVGITYAVNPDLFAGGNTTLAAQIFGNASQPFAGSTDRAWGAALTLIAIVFLFTLLARFISARFSIEAKQG</sequence>
<evidence type="ECO:0000313" key="13">
    <source>
        <dbReference type="Proteomes" id="UP001595823"/>
    </source>
</evidence>